<comment type="catalytic activity">
    <reaction evidence="6">
        <text>arsenic triglutathione + [thioredoxin]-dithiol + S-adenosyl-L-methionine + 2 H2O = methylarsonous acid + [thioredoxin]-disulfide + 3 glutathione + S-adenosyl-L-homocysteine + H(+)</text>
        <dbReference type="Rhea" id="RHEA:69460"/>
        <dbReference type="Rhea" id="RHEA-COMP:10698"/>
        <dbReference type="Rhea" id="RHEA-COMP:10700"/>
        <dbReference type="ChEBI" id="CHEBI:15377"/>
        <dbReference type="ChEBI" id="CHEBI:15378"/>
        <dbReference type="ChEBI" id="CHEBI:17826"/>
        <dbReference type="ChEBI" id="CHEBI:29950"/>
        <dbReference type="ChEBI" id="CHEBI:50058"/>
        <dbReference type="ChEBI" id="CHEBI:57856"/>
        <dbReference type="ChEBI" id="CHEBI:57925"/>
        <dbReference type="ChEBI" id="CHEBI:59789"/>
        <dbReference type="ChEBI" id="CHEBI:183640"/>
        <dbReference type="EC" id="2.1.1.137"/>
    </reaction>
</comment>
<keyword evidence="2" id="KW-0949">S-adenosyl-L-methionine</keyword>
<evidence type="ECO:0000256" key="5">
    <source>
        <dbReference type="ARBA" id="ARBA00034545"/>
    </source>
</evidence>
<dbReference type="PANTHER" id="PTHR43675:SF8">
    <property type="entry name" value="ARSENITE METHYLTRANSFERASE"/>
    <property type="match status" value="1"/>
</dbReference>
<evidence type="ECO:0000256" key="1">
    <source>
        <dbReference type="ARBA" id="ARBA00022679"/>
    </source>
</evidence>
<proteinExistence type="inferred from homology"/>
<dbReference type="GO" id="GO:0032259">
    <property type="term" value="P:methylation"/>
    <property type="evidence" value="ECO:0007669"/>
    <property type="project" value="UniProtKB-KW"/>
</dbReference>
<dbReference type="EMBL" id="CP080572">
    <property type="protein sequence ID" value="USG99303.1"/>
    <property type="molecule type" value="Genomic_DNA"/>
</dbReference>
<evidence type="ECO:0000256" key="8">
    <source>
        <dbReference type="ARBA" id="ARBA00048428"/>
    </source>
</evidence>
<dbReference type="Proteomes" id="UP001056425">
    <property type="component" value="Chromosome"/>
</dbReference>
<evidence type="ECO:0000256" key="2">
    <source>
        <dbReference type="ARBA" id="ARBA00022691"/>
    </source>
</evidence>
<dbReference type="InterPro" id="IPR025714">
    <property type="entry name" value="Methyltranfer_dom"/>
</dbReference>
<dbReference type="Pfam" id="PF13847">
    <property type="entry name" value="Methyltransf_31"/>
    <property type="match status" value="1"/>
</dbReference>
<protein>
    <recommendedName>
        <fullName evidence="5">Arsenite methyltransferase</fullName>
        <ecNumber evidence="4">2.1.1.137</ecNumber>
    </recommendedName>
</protein>
<dbReference type="AlphaFoldDB" id="A0A9E7SBV8"/>
<evidence type="ECO:0000313" key="10">
    <source>
        <dbReference type="EMBL" id="USG99303.1"/>
    </source>
</evidence>
<sequence length="323" mass="37571">MQKMEDIIKQFDFNISTLIDFSFFNIVKIGLELGVFKELDKTKTLEDILNSIDVKNKAYLKSLLSAYYELGILEATGTELRPKRFLRTFLLEYERLKDIIPEWINIQDEIVRMANYAFLSFENSKVMMDFDKDSDFWDIRLSNPLNKLYREIIVRAGGLRDGMRVLDLGCGSVSPIELGKHVGPNGEYVGIDFSPGLLSIAQQRVRELGMDWVFLRELDITTAIPKRKYDRVVMSFVLEYLPEVHRIIIKALNFVDEGGKLIIVEPFRENFENIAAWEFFEKLTKEFRRFPRKSEILDALEYYGKGAKVKEYGKSVLVLEPTL</sequence>
<dbReference type="Gene3D" id="3.40.50.150">
    <property type="entry name" value="Vaccinia Virus protein VP39"/>
    <property type="match status" value="1"/>
</dbReference>
<evidence type="ECO:0000256" key="7">
    <source>
        <dbReference type="ARBA" id="ARBA00047943"/>
    </source>
</evidence>
<keyword evidence="11" id="KW-1185">Reference proteome</keyword>
<reference evidence="10 11" key="1">
    <citation type="submission" date="2021-08" db="EMBL/GenBank/DDBJ databases">
        <title>Thermococcus onnuriiensis IOH2.</title>
        <authorList>
            <person name="Park Y.-J."/>
        </authorList>
    </citation>
    <scope>NUCLEOTIDE SEQUENCE [LARGE SCALE GENOMIC DNA]</scope>
    <source>
        <strain evidence="10 11">IOH2</strain>
    </source>
</reference>
<accession>A0A9E7SBV8</accession>
<dbReference type="InterPro" id="IPR029063">
    <property type="entry name" value="SAM-dependent_MTases_sf"/>
</dbReference>
<feature type="domain" description="Methyltransferase" evidence="9">
    <location>
        <begin position="160"/>
        <end position="278"/>
    </location>
</feature>
<evidence type="ECO:0000313" key="11">
    <source>
        <dbReference type="Proteomes" id="UP001056425"/>
    </source>
</evidence>
<comment type="catalytic activity">
    <reaction evidence="8">
        <text>arsenic triglutathione + 3 [thioredoxin]-dithiol + 3 S-adenosyl-L-methionine = trimethylarsine + 3 [thioredoxin]-disulfide + 3 glutathione + 3 S-adenosyl-L-homocysteine + 3 H(+)</text>
        <dbReference type="Rhea" id="RHEA:69432"/>
        <dbReference type="Rhea" id="RHEA-COMP:10698"/>
        <dbReference type="Rhea" id="RHEA-COMP:10700"/>
        <dbReference type="ChEBI" id="CHEBI:15378"/>
        <dbReference type="ChEBI" id="CHEBI:27130"/>
        <dbReference type="ChEBI" id="CHEBI:29950"/>
        <dbReference type="ChEBI" id="CHEBI:50058"/>
        <dbReference type="ChEBI" id="CHEBI:57856"/>
        <dbReference type="ChEBI" id="CHEBI:57925"/>
        <dbReference type="ChEBI" id="CHEBI:59789"/>
        <dbReference type="ChEBI" id="CHEBI:183640"/>
        <dbReference type="EC" id="2.1.1.137"/>
    </reaction>
</comment>
<dbReference type="CDD" id="cd02440">
    <property type="entry name" value="AdoMet_MTases"/>
    <property type="match status" value="1"/>
</dbReference>
<dbReference type="SUPFAM" id="SSF53335">
    <property type="entry name" value="S-adenosyl-L-methionine-dependent methyltransferases"/>
    <property type="match status" value="1"/>
</dbReference>
<comment type="catalytic activity">
    <reaction evidence="7">
        <text>arsenic triglutathione + 2 [thioredoxin]-dithiol + 2 S-adenosyl-L-methionine + H2O = dimethylarsinous acid + 2 [thioredoxin]-disulfide + 3 glutathione + 2 S-adenosyl-L-homocysteine + 2 H(+)</text>
        <dbReference type="Rhea" id="RHEA:69464"/>
        <dbReference type="Rhea" id="RHEA-COMP:10698"/>
        <dbReference type="Rhea" id="RHEA-COMP:10700"/>
        <dbReference type="ChEBI" id="CHEBI:15377"/>
        <dbReference type="ChEBI" id="CHEBI:15378"/>
        <dbReference type="ChEBI" id="CHEBI:23808"/>
        <dbReference type="ChEBI" id="CHEBI:29950"/>
        <dbReference type="ChEBI" id="CHEBI:50058"/>
        <dbReference type="ChEBI" id="CHEBI:57856"/>
        <dbReference type="ChEBI" id="CHEBI:57925"/>
        <dbReference type="ChEBI" id="CHEBI:59789"/>
        <dbReference type="ChEBI" id="CHEBI:183640"/>
        <dbReference type="EC" id="2.1.1.137"/>
    </reaction>
</comment>
<dbReference type="InterPro" id="IPR026669">
    <property type="entry name" value="Arsenite_MeTrfase-like"/>
</dbReference>
<evidence type="ECO:0000256" key="4">
    <source>
        <dbReference type="ARBA" id="ARBA00034521"/>
    </source>
</evidence>
<keyword evidence="10" id="KW-0489">Methyltransferase</keyword>
<gene>
    <name evidence="10" type="ORF">K1720_07100</name>
</gene>
<evidence type="ECO:0000256" key="3">
    <source>
        <dbReference type="ARBA" id="ARBA00034487"/>
    </source>
</evidence>
<dbReference type="PANTHER" id="PTHR43675">
    <property type="entry name" value="ARSENITE METHYLTRANSFERASE"/>
    <property type="match status" value="1"/>
</dbReference>
<evidence type="ECO:0000259" key="9">
    <source>
        <dbReference type="Pfam" id="PF13847"/>
    </source>
</evidence>
<evidence type="ECO:0000256" key="6">
    <source>
        <dbReference type="ARBA" id="ARBA00047941"/>
    </source>
</evidence>
<dbReference type="EC" id="2.1.1.137" evidence="4"/>
<comment type="similarity">
    <text evidence="3">Belongs to the methyltransferase superfamily. Arsenite methyltransferase family.</text>
</comment>
<organism evidence="10 11">
    <name type="scientific">Thermococcus argininiproducens</name>
    <dbReference type="NCBI Taxonomy" id="2866384"/>
    <lineage>
        <taxon>Archaea</taxon>
        <taxon>Methanobacteriati</taxon>
        <taxon>Methanobacteriota</taxon>
        <taxon>Thermococci</taxon>
        <taxon>Thermococcales</taxon>
        <taxon>Thermococcaceae</taxon>
        <taxon>Thermococcus</taxon>
    </lineage>
</organism>
<name>A0A9E7SBV8_9EURY</name>
<dbReference type="GO" id="GO:0030791">
    <property type="term" value="F:arsenite methyltransferase activity"/>
    <property type="evidence" value="ECO:0007669"/>
    <property type="project" value="UniProtKB-EC"/>
</dbReference>
<dbReference type="KEGG" id="thei:K1720_07100"/>
<keyword evidence="1" id="KW-0808">Transferase</keyword>